<dbReference type="GO" id="GO:0015031">
    <property type="term" value="P:protein transport"/>
    <property type="evidence" value="ECO:0007669"/>
    <property type="project" value="UniProtKB-KW"/>
</dbReference>
<name>A0A8K0HKY1_9ROSA</name>
<dbReference type="EC" id="2.5.1.47" evidence="15"/>
<feature type="domain" description="Mon2/Sec7/BIG1-like HUS" evidence="19">
    <location>
        <begin position="525"/>
        <end position="680"/>
    </location>
</feature>
<evidence type="ECO:0000256" key="6">
    <source>
        <dbReference type="ARBA" id="ARBA00022679"/>
    </source>
</evidence>
<dbReference type="Pfam" id="PF00291">
    <property type="entry name" value="PALP"/>
    <property type="match status" value="1"/>
</dbReference>
<keyword evidence="4" id="KW-0813">Transport</keyword>
<dbReference type="InterPro" id="IPR005856">
    <property type="entry name" value="Cys_synth"/>
</dbReference>
<comment type="catalytic activity">
    <reaction evidence="15">
        <text>O-acetyl-L-serine + hydrogen sulfide = L-cysteine + acetate</text>
        <dbReference type="Rhea" id="RHEA:14829"/>
        <dbReference type="ChEBI" id="CHEBI:29919"/>
        <dbReference type="ChEBI" id="CHEBI:30089"/>
        <dbReference type="ChEBI" id="CHEBI:35235"/>
        <dbReference type="ChEBI" id="CHEBI:58340"/>
        <dbReference type="EC" id="2.5.1.47"/>
    </reaction>
</comment>
<organism evidence="22 23">
    <name type="scientific">Rhamnella rubrinervis</name>
    <dbReference type="NCBI Taxonomy" id="2594499"/>
    <lineage>
        <taxon>Eukaryota</taxon>
        <taxon>Viridiplantae</taxon>
        <taxon>Streptophyta</taxon>
        <taxon>Embryophyta</taxon>
        <taxon>Tracheophyta</taxon>
        <taxon>Spermatophyta</taxon>
        <taxon>Magnoliopsida</taxon>
        <taxon>eudicotyledons</taxon>
        <taxon>Gunneridae</taxon>
        <taxon>Pentapetalae</taxon>
        <taxon>rosids</taxon>
        <taxon>fabids</taxon>
        <taxon>Rosales</taxon>
        <taxon>Rhamnaceae</taxon>
        <taxon>rhamnoid group</taxon>
        <taxon>Rhamneae</taxon>
        <taxon>Rhamnella</taxon>
    </lineage>
</organism>
<keyword evidence="11" id="KW-0456">Lyase</keyword>
<dbReference type="Proteomes" id="UP000796880">
    <property type="component" value="Unassembled WGS sequence"/>
</dbReference>
<dbReference type="NCBIfam" id="TIGR01136">
    <property type="entry name" value="cysKM"/>
    <property type="match status" value="1"/>
</dbReference>
<evidence type="ECO:0000256" key="16">
    <source>
        <dbReference type="SAM" id="MobiDB-lite"/>
    </source>
</evidence>
<dbReference type="NCBIfam" id="TIGR01139">
    <property type="entry name" value="cysK"/>
    <property type="match status" value="1"/>
</dbReference>
<evidence type="ECO:0000259" key="21">
    <source>
        <dbReference type="Pfam" id="PF16213"/>
    </source>
</evidence>
<evidence type="ECO:0000256" key="12">
    <source>
        <dbReference type="ARBA" id="ARBA00050896"/>
    </source>
</evidence>
<evidence type="ECO:0000256" key="9">
    <source>
        <dbReference type="ARBA" id="ARBA00023128"/>
    </source>
</evidence>
<dbReference type="Pfam" id="PF09324">
    <property type="entry name" value="Sec7-like_HDS"/>
    <property type="match status" value="1"/>
</dbReference>
<evidence type="ECO:0000313" key="22">
    <source>
        <dbReference type="EMBL" id="KAF3454361.1"/>
    </source>
</evidence>
<dbReference type="CDD" id="cd01561">
    <property type="entry name" value="CBS_like"/>
    <property type="match status" value="1"/>
</dbReference>
<dbReference type="InterPro" id="IPR005859">
    <property type="entry name" value="CysK"/>
</dbReference>
<dbReference type="Pfam" id="PF16206">
    <property type="entry name" value="Mon2_C"/>
    <property type="match status" value="2"/>
</dbReference>
<dbReference type="PANTHER" id="PTHR34199">
    <property type="entry name" value="NUMOD3 MOTIF FAMILY PROTEIN, EXPRESSED"/>
    <property type="match status" value="1"/>
</dbReference>
<comment type="catalytic activity">
    <reaction evidence="12">
        <text>hydrogen cyanide + L-cysteine = 3-cyano-L-alanine + hydrogen sulfide + H(+)</text>
        <dbReference type="Rhea" id="RHEA:17821"/>
        <dbReference type="ChEBI" id="CHEBI:15378"/>
        <dbReference type="ChEBI" id="CHEBI:18407"/>
        <dbReference type="ChEBI" id="CHEBI:29919"/>
        <dbReference type="ChEBI" id="CHEBI:35235"/>
        <dbReference type="ChEBI" id="CHEBI:77860"/>
        <dbReference type="EC" id="4.4.1.9"/>
    </reaction>
</comment>
<reference evidence="22" key="1">
    <citation type="submission" date="2020-03" db="EMBL/GenBank/DDBJ databases">
        <title>A high-quality chromosome-level genome assembly of a woody plant with both climbing and erect habits, Rhamnella rubrinervis.</title>
        <authorList>
            <person name="Lu Z."/>
            <person name="Yang Y."/>
            <person name="Zhu X."/>
            <person name="Sun Y."/>
        </authorList>
    </citation>
    <scope>NUCLEOTIDE SEQUENCE</scope>
    <source>
        <strain evidence="22">BYM</strain>
        <tissue evidence="22">Leaf</tissue>
    </source>
</reference>
<evidence type="ECO:0000259" key="20">
    <source>
        <dbReference type="Pfam" id="PF16206"/>
    </source>
</evidence>
<comment type="cofactor">
    <cofactor evidence="1 13 15">
        <name>pyridoxal 5'-phosphate</name>
        <dbReference type="ChEBI" id="CHEBI:597326"/>
    </cofactor>
</comment>
<keyword evidence="7 13" id="KW-0663">Pyridoxal phosphate</keyword>
<dbReference type="Pfam" id="PF16213">
    <property type="entry name" value="DCB"/>
    <property type="match status" value="1"/>
</dbReference>
<evidence type="ECO:0000259" key="18">
    <source>
        <dbReference type="Pfam" id="PF09324"/>
    </source>
</evidence>
<keyword evidence="10 15" id="KW-0198">Cysteine biosynthesis</keyword>
<evidence type="ECO:0000256" key="13">
    <source>
        <dbReference type="PIRSR" id="PIRSR605856-50"/>
    </source>
</evidence>
<feature type="binding site" evidence="13">
    <location>
        <position position="79"/>
    </location>
    <ligand>
        <name>pyridoxal 5'-phosphate</name>
        <dbReference type="ChEBI" id="CHEBI:597326"/>
    </ligand>
</feature>
<dbReference type="SUPFAM" id="SSF48371">
    <property type="entry name" value="ARM repeat"/>
    <property type="match status" value="1"/>
</dbReference>
<dbReference type="InterPro" id="IPR015403">
    <property type="entry name" value="Mon2/Sec7/BIG1-like_HDS"/>
</dbReference>
<feature type="domain" description="Mon2 C-terminal" evidence="20">
    <location>
        <begin position="1596"/>
        <end position="1856"/>
    </location>
</feature>
<dbReference type="InterPro" id="IPR016024">
    <property type="entry name" value="ARM-type_fold"/>
</dbReference>
<accession>A0A8K0HKY1</accession>
<dbReference type="EMBL" id="VOIH02000002">
    <property type="protein sequence ID" value="KAF3454361.1"/>
    <property type="molecule type" value="Genomic_DNA"/>
</dbReference>
<evidence type="ECO:0000256" key="2">
    <source>
        <dbReference type="ARBA" id="ARBA00004173"/>
    </source>
</evidence>
<dbReference type="GO" id="GO:0009836">
    <property type="term" value="P:fruit ripening, climacteric"/>
    <property type="evidence" value="ECO:0007669"/>
    <property type="project" value="UniProtKB-ARBA"/>
</dbReference>
<keyword evidence="8" id="KW-0653">Protein transport</keyword>
<dbReference type="Gene3D" id="3.40.50.1100">
    <property type="match status" value="2"/>
</dbReference>
<keyword evidence="5 15" id="KW-0028">Amino-acid biosynthesis</keyword>
<feature type="domain" description="Tryptophan synthase beta chain-like PALP" evidence="17">
    <location>
        <begin position="11"/>
        <end position="291"/>
    </location>
</feature>
<feature type="domain" description="Mon2 C-terminal" evidence="20">
    <location>
        <begin position="1168"/>
        <end position="1429"/>
    </location>
</feature>
<feature type="binding site" evidence="13">
    <location>
        <position position="271"/>
    </location>
    <ligand>
        <name>pyridoxal 5'-phosphate</name>
        <dbReference type="ChEBI" id="CHEBI:597326"/>
    </ligand>
</feature>
<feature type="region of interest" description="Disordered" evidence="16">
    <location>
        <begin position="1218"/>
        <end position="1238"/>
    </location>
</feature>
<keyword evidence="23" id="KW-1185">Reference proteome</keyword>
<comment type="caution">
    <text evidence="22">The sequence shown here is derived from an EMBL/GenBank/DDBJ whole genome shotgun (WGS) entry which is preliminary data.</text>
</comment>
<evidence type="ECO:0000256" key="1">
    <source>
        <dbReference type="ARBA" id="ARBA00001933"/>
    </source>
</evidence>
<feature type="domain" description="Mon2/Sec7/BIG1-like HDS" evidence="18">
    <location>
        <begin position="1096"/>
        <end position="1162"/>
    </location>
</feature>
<sequence>MEYQHKIKKDVTQLIGNTPMVFLNNVVDGCLARIASKLEMMEPCSSVKDRIAYSMIKDAEDKGLITPGKTVLIEATGGNTGIGLAFIAAVKGYKLKITMPSSVSLERRIVARAFGAEVYLTDPAKGFCGVFDKSMELLNKTPNSYMLHQFENPVNPKTHYNTTGPEIWRDSRGKVDVLVAGIGTGGTLIGAGNFLKEQNSEIKVYGVEPVESAVLNGGPPGNHLIQGIGAGVVPTFLDVGLVDEVIQISSEEAIETTKLLALKEGLLVGISSGAAAAAAIKLAKRPENAGKLIVPSMAFMAVLESDLRALSSEARRRYPAVKDGAEHAILKLRLLSSPSEIANNEDILRIFLMACEVKTVKLSVIGLSCLQKLISHDAVAPSALKEILSTLKDHAEMADDIVQLKTLQTILIILQSRLHPEDEDSMAQALGICLRLLENNRSSDSVRNTAAATFRQAVALIFDHVVSAEALPAGKYGSGSYISRTSSVPGDISRTINLLESLEVGSGRSPLMRETLTKVGKLGLRLLEDLTALAAGGSAIWLRVSCLQRPFALDILEFILSNYVAVFKTLIPYEQILRHQICSLLMTSIRTNAELEGEAGEPSFRRLVLRSVAHIIRLYSPSLITECEVFLSMLLKVTFLDLPLWHRILVLEILRGFCVEARTLRILFQNFDMNPKNTNVVEGMVKALARVVSCVQVQETSEESLAAVAGMFSSKAKGIEWSLDNDASNAAVLVASEAHAITLAVEGLLGVVFTVATLTDEAVDVGELESPRFDYDPPAKCTGKTAVLCLSMVDSVWLTILDALSLILSRSQGEAIVLEILKGYQAFTQACGVLRAVEPLNSFLASLCKFTINFPNEAEKRSSALQSPGSKRSDALVDQRDSVVLTPKNVQALRTLFNIAHRLHNVLGPSWVLVLETLAALDRAIHSPHATTQEVTTVPKLTRESSGQYSDFSILSSLNSQLFESSALMHISAVKSLISALRLLSEQCISGTLSGSGPASSQKIGSITFSVERMICILVNNLHRVEPLWDQVVGHFLELADKPNQHLRNMALDALDQSICAVLDSNHFQDYSPTISHETSQDVEARLSELRSLECAVISPLRVLYFSTQSIDVRVGSLKILLHVLERHGEKLHYSWPNILEMLRSVADASEKELVTLGFQSLRVIMNDGLSTIPADCLHECVDVTGAYSSQKTELNISLTAIGLLWTTTDFIAKGLKPGEEKETGIPDLHSTPKKTEGLKPEEQTLGVLDQAPLINIVDRDKLLFSVFSLLQNLGADERPEVRNSAVRTLFQTLGSHGQKLSKSMWEDCLWNYVFPTLDSASHMAATSSKDEWQGKELGTRGGKAVHMLIHHSRNTAQKQWDETLVLVLGGIARILRSFFPFLSSLSNFWSGWESLLLFVKNSILNGSKEVALAAINCLQTTVLSHSSKGNLPMPYLTSVLDIYEFVLQKSNYCGNAASKVKQEILHGLGELYVQAQKMFDNHLYTLLLGIIDLAVKQSIMDRDNFETEFGHVPPVSRTILEILPLLRPADHISSMWLILLRDFLQYLPRSTSSQNEEDEAQQNSSIDQSQDAHLRTKYERYNGTPRSQTNIDGTVPSYLFAEKLVPMLVDLFLQAPAVEKYIIYPEIIQSLGRCMTTRRDSPDSSLWRLAVEGFNRILVDDVCKLSTDFGQDSSVSKPARIRIWKEVADVYEVFLVGYCGRALPSDSLSTVAANTDESLEIATLNILGDQILKSPSDAPADILKRLVSTLDRCASRTCSLPVEMVTLMPPHCFRFSLACLQKLFSLSSFEETTDSWSLERSEVSKISIMVLMTRCEFILNRFMINEKDSGECSLPAARLEELIYILEELSHLIVHPDTASVLHLHQCLKSGLAEEKNHGKRPHLLVLFPSFCELVVSREARVRELVRDLLRLVTKELALEVSLTSQHMEEYFLTTHSPK</sequence>
<dbReference type="InterPro" id="IPR036052">
    <property type="entry name" value="TrpB-like_PALP_sf"/>
</dbReference>
<evidence type="ECO:0000259" key="17">
    <source>
        <dbReference type="Pfam" id="PF00291"/>
    </source>
</evidence>
<protein>
    <recommendedName>
        <fullName evidence="15">Cysteine synthase</fullName>
        <ecNumber evidence="15">2.5.1.47</ecNumber>
    </recommendedName>
</protein>
<dbReference type="Pfam" id="PF12783">
    <property type="entry name" value="Sec7-like_HUS"/>
    <property type="match status" value="1"/>
</dbReference>
<dbReference type="InterPro" id="IPR001926">
    <property type="entry name" value="TrpB-like_PALP"/>
</dbReference>
<dbReference type="GO" id="GO:0006535">
    <property type="term" value="P:cysteine biosynthetic process from serine"/>
    <property type="evidence" value="ECO:0007669"/>
    <property type="project" value="UniProtKB-UniRule"/>
</dbReference>
<dbReference type="SUPFAM" id="SSF53686">
    <property type="entry name" value="Tryptophan synthase beta subunit-like PLP-dependent enzymes"/>
    <property type="match status" value="1"/>
</dbReference>
<dbReference type="GO" id="GO:0005739">
    <property type="term" value="C:mitochondrion"/>
    <property type="evidence" value="ECO:0007669"/>
    <property type="project" value="UniProtKB-SubCell"/>
</dbReference>
<comment type="similarity">
    <text evidence="3 15">Belongs to the cysteine synthase/cystathionine beta-synthase family.</text>
</comment>
<evidence type="ECO:0000256" key="11">
    <source>
        <dbReference type="ARBA" id="ARBA00023239"/>
    </source>
</evidence>
<evidence type="ECO:0000256" key="8">
    <source>
        <dbReference type="ARBA" id="ARBA00022927"/>
    </source>
</evidence>
<evidence type="ECO:0000256" key="3">
    <source>
        <dbReference type="ARBA" id="ARBA00007103"/>
    </source>
</evidence>
<evidence type="ECO:0000256" key="14">
    <source>
        <dbReference type="PIRSR" id="PIRSR605856-51"/>
    </source>
</evidence>
<dbReference type="GO" id="GO:0050017">
    <property type="term" value="F:L-3-cyanoalanine synthase activity"/>
    <property type="evidence" value="ECO:0007669"/>
    <property type="project" value="UniProtKB-EC"/>
</dbReference>
<keyword evidence="6 15" id="KW-0808">Transferase</keyword>
<evidence type="ECO:0000256" key="15">
    <source>
        <dbReference type="RuleBase" id="RU003985"/>
    </source>
</evidence>
<dbReference type="PROSITE" id="PS00901">
    <property type="entry name" value="CYS_SYNTHASE"/>
    <property type="match status" value="1"/>
</dbReference>
<evidence type="ECO:0000256" key="7">
    <source>
        <dbReference type="ARBA" id="ARBA00022898"/>
    </source>
</evidence>
<dbReference type="InterPro" id="IPR032817">
    <property type="entry name" value="Mon2_C"/>
</dbReference>
<dbReference type="OrthoDB" id="294853at2759"/>
<proteinExistence type="inferred from homology"/>
<evidence type="ECO:0000313" key="23">
    <source>
        <dbReference type="Proteomes" id="UP000796880"/>
    </source>
</evidence>
<feature type="region of interest" description="Disordered" evidence="16">
    <location>
        <begin position="1554"/>
        <end position="1573"/>
    </location>
</feature>
<evidence type="ECO:0000259" key="19">
    <source>
        <dbReference type="Pfam" id="PF12783"/>
    </source>
</evidence>
<evidence type="ECO:0000256" key="4">
    <source>
        <dbReference type="ARBA" id="ARBA00022448"/>
    </source>
</evidence>
<keyword evidence="9" id="KW-0496">Mitochondrion</keyword>
<dbReference type="InterPro" id="IPR001216">
    <property type="entry name" value="P-phosphate_BS"/>
</dbReference>
<dbReference type="PANTHER" id="PTHR34199:SF4">
    <property type="entry name" value="ARM REPEAT SUPERFAMILY PROTEIN"/>
    <property type="match status" value="1"/>
</dbReference>
<feature type="modified residue" description="N6-(pyridoxal phosphate)lysine" evidence="14">
    <location>
        <position position="48"/>
    </location>
</feature>
<comment type="subcellular location">
    <subcellularLocation>
        <location evidence="2">Mitochondrion</location>
    </subcellularLocation>
</comment>
<dbReference type="FunFam" id="3.40.50.1100:FF:000006">
    <property type="entry name" value="Cysteine synthase"/>
    <property type="match status" value="1"/>
</dbReference>
<feature type="domain" description="Mon2/Sec7/BIG1-like dimerisation and cyclophilin-binding" evidence="21">
    <location>
        <begin position="298"/>
        <end position="466"/>
    </location>
</feature>
<dbReference type="FunFam" id="3.40.50.1100:FF:000130">
    <property type="entry name" value="Cysteine synthase"/>
    <property type="match status" value="1"/>
</dbReference>
<feature type="binding site" evidence="13">
    <location>
        <begin position="183"/>
        <end position="187"/>
    </location>
    <ligand>
        <name>pyridoxal 5'-phosphate</name>
        <dbReference type="ChEBI" id="CHEBI:597326"/>
    </ligand>
</feature>
<gene>
    <name evidence="22" type="ORF">FNV43_RR04808</name>
</gene>
<dbReference type="InterPro" id="IPR032629">
    <property type="entry name" value="DCB_dom"/>
</dbReference>
<evidence type="ECO:0000256" key="5">
    <source>
        <dbReference type="ARBA" id="ARBA00022605"/>
    </source>
</evidence>
<dbReference type="InterPro" id="IPR032691">
    <property type="entry name" value="Mon2/Sec7/BIG1-like_HUS"/>
</dbReference>
<evidence type="ECO:0000256" key="10">
    <source>
        <dbReference type="ARBA" id="ARBA00023192"/>
    </source>
</evidence>
<dbReference type="GO" id="GO:0004124">
    <property type="term" value="F:cysteine synthase activity"/>
    <property type="evidence" value="ECO:0007669"/>
    <property type="project" value="UniProtKB-UniRule"/>
</dbReference>